<proteinExistence type="predicted"/>
<dbReference type="AlphaFoldDB" id="A0A1R3HCP8"/>
<evidence type="ECO:0000313" key="3">
    <source>
        <dbReference type="Proteomes" id="UP000187203"/>
    </source>
</evidence>
<accession>A0A1R3HCP8</accession>
<keyword evidence="3" id="KW-1185">Reference proteome</keyword>
<organism evidence="2 3">
    <name type="scientific">Corchorus olitorius</name>
    <dbReference type="NCBI Taxonomy" id="93759"/>
    <lineage>
        <taxon>Eukaryota</taxon>
        <taxon>Viridiplantae</taxon>
        <taxon>Streptophyta</taxon>
        <taxon>Embryophyta</taxon>
        <taxon>Tracheophyta</taxon>
        <taxon>Spermatophyta</taxon>
        <taxon>Magnoliopsida</taxon>
        <taxon>eudicotyledons</taxon>
        <taxon>Gunneridae</taxon>
        <taxon>Pentapetalae</taxon>
        <taxon>rosids</taxon>
        <taxon>malvids</taxon>
        <taxon>Malvales</taxon>
        <taxon>Malvaceae</taxon>
        <taxon>Grewioideae</taxon>
        <taxon>Apeibeae</taxon>
        <taxon>Corchorus</taxon>
    </lineage>
</organism>
<dbReference type="Proteomes" id="UP000187203">
    <property type="component" value="Unassembled WGS sequence"/>
</dbReference>
<dbReference type="EMBL" id="AWUE01020470">
    <property type="protein sequence ID" value="OMO68003.1"/>
    <property type="molecule type" value="Genomic_DNA"/>
</dbReference>
<feature type="region of interest" description="Disordered" evidence="1">
    <location>
        <begin position="1"/>
        <end position="28"/>
    </location>
</feature>
<sequence length="64" mass="7009">MDRPIDAVASSSFNGQATLKSPNPHPKPPLKGLFSFLISDYKSLKPLSNPPKLGLTRIRLIYSS</sequence>
<comment type="caution">
    <text evidence="2">The sequence shown here is derived from an EMBL/GenBank/DDBJ whole genome shotgun (WGS) entry which is preliminary data.</text>
</comment>
<evidence type="ECO:0000256" key="1">
    <source>
        <dbReference type="SAM" id="MobiDB-lite"/>
    </source>
</evidence>
<gene>
    <name evidence="2" type="ORF">COLO4_29939</name>
</gene>
<protein>
    <submittedName>
        <fullName evidence="2">Uncharacterized protein</fullName>
    </submittedName>
</protein>
<name>A0A1R3HCP8_9ROSI</name>
<evidence type="ECO:0000313" key="2">
    <source>
        <dbReference type="EMBL" id="OMO68003.1"/>
    </source>
</evidence>
<reference evidence="3" key="1">
    <citation type="submission" date="2013-09" db="EMBL/GenBank/DDBJ databases">
        <title>Corchorus olitorius genome sequencing.</title>
        <authorList>
            <person name="Alam M."/>
            <person name="Haque M.S."/>
            <person name="Islam M.S."/>
            <person name="Emdad E.M."/>
            <person name="Islam M.M."/>
            <person name="Ahmed B."/>
            <person name="Halim A."/>
            <person name="Hossen Q.M.M."/>
            <person name="Hossain M.Z."/>
            <person name="Ahmed R."/>
            <person name="Khan M.M."/>
            <person name="Islam R."/>
            <person name="Rashid M.M."/>
            <person name="Khan S.A."/>
            <person name="Rahman M.S."/>
            <person name="Alam M."/>
            <person name="Yahiya A.S."/>
            <person name="Khan M.S."/>
            <person name="Azam M.S."/>
            <person name="Haque T."/>
            <person name="Lashkar M.Z.H."/>
            <person name="Akhand A.I."/>
            <person name="Morshed G."/>
            <person name="Roy S."/>
            <person name="Uddin K.S."/>
            <person name="Rabeya T."/>
            <person name="Hossain A.S."/>
            <person name="Chowdhury A."/>
            <person name="Snigdha A.R."/>
            <person name="Mortoza M.S."/>
            <person name="Matin S.A."/>
            <person name="Hoque S.M.E."/>
            <person name="Islam M.K."/>
            <person name="Roy D.K."/>
            <person name="Haider R."/>
            <person name="Moosa M.M."/>
            <person name="Elias S.M."/>
            <person name="Hasan A.M."/>
            <person name="Jahan S."/>
            <person name="Shafiuddin M."/>
            <person name="Mahmood N."/>
            <person name="Shommy N.S."/>
        </authorList>
    </citation>
    <scope>NUCLEOTIDE SEQUENCE [LARGE SCALE GENOMIC DNA]</scope>
    <source>
        <strain evidence="3">cv. O-4</strain>
    </source>
</reference>
<feature type="compositionally biased region" description="Polar residues" evidence="1">
    <location>
        <begin position="9"/>
        <end position="21"/>
    </location>
</feature>